<keyword evidence="2" id="KW-1185">Reference proteome</keyword>
<sequence>MPPGQDPMGATSTSSSSSEFPAPIARSEPATTLPISTPLPASALMPFVLPRSKGDDVDHETVIEADHTMSPNHGVGERGLDDYAIESLASSIMEDSAEATTETFYIGKCKC</sequence>
<evidence type="ECO:0000313" key="2">
    <source>
        <dbReference type="Proteomes" id="UP001153334"/>
    </source>
</evidence>
<dbReference type="Proteomes" id="UP001153334">
    <property type="component" value="Unassembled WGS sequence"/>
</dbReference>
<accession>A0ACC2J8P8</accession>
<name>A0ACC2J8P8_9PEZI</name>
<gene>
    <name evidence="1" type="ORF">ONZ43_g326</name>
</gene>
<organism evidence="1 2">
    <name type="scientific">Nemania bipapillata</name>
    <dbReference type="NCBI Taxonomy" id="110536"/>
    <lineage>
        <taxon>Eukaryota</taxon>
        <taxon>Fungi</taxon>
        <taxon>Dikarya</taxon>
        <taxon>Ascomycota</taxon>
        <taxon>Pezizomycotina</taxon>
        <taxon>Sordariomycetes</taxon>
        <taxon>Xylariomycetidae</taxon>
        <taxon>Xylariales</taxon>
        <taxon>Xylariaceae</taxon>
        <taxon>Nemania</taxon>
    </lineage>
</organism>
<comment type="caution">
    <text evidence="1">The sequence shown here is derived from an EMBL/GenBank/DDBJ whole genome shotgun (WGS) entry which is preliminary data.</text>
</comment>
<protein>
    <submittedName>
        <fullName evidence="1">Uncharacterized protein</fullName>
    </submittedName>
</protein>
<evidence type="ECO:0000313" key="1">
    <source>
        <dbReference type="EMBL" id="KAJ8123810.1"/>
    </source>
</evidence>
<dbReference type="EMBL" id="JAPESX010000038">
    <property type="protein sequence ID" value="KAJ8123810.1"/>
    <property type="molecule type" value="Genomic_DNA"/>
</dbReference>
<proteinExistence type="predicted"/>
<reference evidence="1" key="1">
    <citation type="submission" date="2022-11" db="EMBL/GenBank/DDBJ databases">
        <title>Genome Sequence of Nemania bipapillata.</title>
        <authorList>
            <person name="Buettner E."/>
        </authorList>
    </citation>
    <scope>NUCLEOTIDE SEQUENCE</scope>
    <source>
        <strain evidence="1">CP14</strain>
    </source>
</reference>